<comment type="caution">
    <text evidence="7">The sequence shown here is derived from an EMBL/GenBank/DDBJ whole genome shotgun (WGS) entry which is preliminary data.</text>
</comment>
<dbReference type="PROSITE" id="PS50076">
    <property type="entry name" value="DNAJ_2"/>
    <property type="match status" value="1"/>
</dbReference>
<dbReference type="GO" id="GO:0036503">
    <property type="term" value="P:ERAD pathway"/>
    <property type="evidence" value="ECO:0007669"/>
    <property type="project" value="TreeGrafter"/>
</dbReference>
<keyword evidence="1" id="KW-0143">Chaperone</keyword>
<dbReference type="InterPro" id="IPR036869">
    <property type="entry name" value="J_dom_sf"/>
</dbReference>
<dbReference type="OrthoDB" id="6433607at2759"/>
<reference evidence="7" key="1">
    <citation type="submission" date="2020-08" db="EMBL/GenBank/DDBJ databases">
        <title>Multicomponent nature underlies the extraordinary mechanical properties of spider dragline silk.</title>
        <authorList>
            <person name="Kono N."/>
            <person name="Nakamura H."/>
            <person name="Mori M."/>
            <person name="Yoshida Y."/>
            <person name="Ohtoshi R."/>
            <person name="Malay A.D."/>
            <person name="Moran D.A.P."/>
            <person name="Tomita M."/>
            <person name="Numata K."/>
            <person name="Arakawa K."/>
        </authorList>
    </citation>
    <scope>NUCLEOTIDE SEQUENCE</scope>
</reference>
<dbReference type="CDD" id="cd06257">
    <property type="entry name" value="DnaJ"/>
    <property type="match status" value="1"/>
</dbReference>
<evidence type="ECO:0000259" key="6">
    <source>
        <dbReference type="PROSITE" id="PS50076"/>
    </source>
</evidence>
<dbReference type="PANTHER" id="PTHR44360">
    <property type="entry name" value="DNAJ HOMOLOG SUBFAMILY B MEMBER 9"/>
    <property type="match status" value="1"/>
</dbReference>
<evidence type="ECO:0000256" key="5">
    <source>
        <dbReference type="ARBA" id="ARBA00046365"/>
    </source>
</evidence>
<dbReference type="SUPFAM" id="SSF46565">
    <property type="entry name" value="Chaperone J-domain"/>
    <property type="match status" value="1"/>
</dbReference>
<proteinExistence type="predicted"/>
<dbReference type="InterPro" id="IPR051948">
    <property type="entry name" value="Hsp70_co-chaperone_J-domain"/>
</dbReference>
<dbReference type="PANTHER" id="PTHR44360:SF1">
    <property type="entry name" value="DNAJ HOMOLOG SUBFAMILY B MEMBER 9"/>
    <property type="match status" value="1"/>
</dbReference>
<evidence type="ECO:0000256" key="2">
    <source>
        <dbReference type="ARBA" id="ARBA00040158"/>
    </source>
</evidence>
<dbReference type="Proteomes" id="UP000886998">
    <property type="component" value="Unassembled WGS sequence"/>
</dbReference>
<dbReference type="GO" id="GO:0051087">
    <property type="term" value="F:protein-folding chaperone binding"/>
    <property type="evidence" value="ECO:0007669"/>
    <property type="project" value="TreeGrafter"/>
</dbReference>
<sequence length="103" mass="12152">INQINSPFNDFSASDWYAIEFKLSKWKLALKYHPDKNPSEGEKFKQISQAYEVLSNPKKFMIKVESRQLKKVVLVEEECPHQWTYLICFLVGVLERGTIRVQM</sequence>
<dbReference type="GO" id="GO:0005783">
    <property type="term" value="C:endoplasmic reticulum"/>
    <property type="evidence" value="ECO:0007669"/>
    <property type="project" value="TreeGrafter"/>
</dbReference>
<feature type="domain" description="J" evidence="6">
    <location>
        <begin position="1"/>
        <end position="59"/>
    </location>
</feature>
<organism evidence="7 8">
    <name type="scientific">Trichonephila inaurata madagascariensis</name>
    <dbReference type="NCBI Taxonomy" id="2747483"/>
    <lineage>
        <taxon>Eukaryota</taxon>
        <taxon>Metazoa</taxon>
        <taxon>Ecdysozoa</taxon>
        <taxon>Arthropoda</taxon>
        <taxon>Chelicerata</taxon>
        <taxon>Arachnida</taxon>
        <taxon>Araneae</taxon>
        <taxon>Araneomorphae</taxon>
        <taxon>Entelegynae</taxon>
        <taxon>Araneoidea</taxon>
        <taxon>Nephilidae</taxon>
        <taxon>Trichonephila</taxon>
        <taxon>Trichonephila inaurata</taxon>
    </lineage>
</organism>
<feature type="non-terminal residue" evidence="7">
    <location>
        <position position="103"/>
    </location>
</feature>
<protein>
    <recommendedName>
        <fullName evidence="2">DnaJ homolog subfamily B member 9</fullName>
    </recommendedName>
    <alternativeName>
        <fullName evidence="3">Endoplasmic reticulum DNA J domain-containing protein 4</fullName>
    </alternativeName>
</protein>
<dbReference type="AlphaFoldDB" id="A0A8X7CAZ5"/>
<gene>
    <name evidence="7" type="ORF">TNIN_174391</name>
</gene>
<evidence type="ECO:0000256" key="4">
    <source>
        <dbReference type="ARBA" id="ARBA00045428"/>
    </source>
</evidence>
<dbReference type="SMART" id="SM00271">
    <property type="entry name" value="DnaJ"/>
    <property type="match status" value="1"/>
</dbReference>
<dbReference type="Pfam" id="PF00226">
    <property type="entry name" value="DnaJ"/>
    <property type="match status" value="1"/>
</dbReference>
<name>A0A8X7CAZ5_9ARAC</name>
<keyword evidence="8" id="KW-1185">Reference proteome</keyword>
<evidence type="ECO:0000256" key="3">
    <source>
        <dbReference type="ARBA" id="ARBA00041533"/>
    </source>
</evidence>
<evidence type="ECO:0000313" key="8">
    <source>
        <dbReference type="Proteomes" id="UP000886998"/>
    </source>
</evidence>
<evidence type="ECO:0000256" key="1">
    <source>
        <dbReference type="ARBA" id="ARBA00023186"/>
    </source>
</evidence>
<dbReference type="InterPro" id="IPR001623">
    <property type="entry name" value="DnaJ_domain"/>
</dbReference>
<dbReference type="Gene3D" id="1.10.287.110">
    <property type="entry name" value="DnaJ domain"/>
    <property type="match status" value="1"/>
</dbReference>
<dbReference type="EMBL" id="BMAV01013020">
    <property type="protein sequence ID" value="GFY60168.1"/>
    <property type="molecule type" value="Genomic_DNA"/>
</dbReference>
<dbReference type="GO" id="GO:0051787">
    <property type="term" value="F:misfolded protein binding"/>
    <property type="evidence" value="ECO:0007669"/>
    <property type="project" value="TreeGrafter"/>
</dbReference>
<comment type="function">
    <text evidence="4">Co-chaperone for Hsp70 protein HSPA5/BiP that acts as a key repressor of the ERN1/IRE1-mediated unfolded protein response (UPR). J domain-containing co-chaperones stimulate the ATPase activity of Hsp70 proteins and are required for efficient substrate recognition by Hsp70 proteins. In the unstressed endoplasmic reticulum, interacts with the luminal region of ERN1/IRE1 and selectively recruits HSPA5/BiP: HSPA5/BiP disrupts the dimerization of the active ERN1/IRE1 luminal region, thereby inactivating ERN1/IRE1. Also involved in endoplasmic reticulum-associated degradation (ERAD) of misfolded proteins. Required for survival of B-cell progenitors and normal antibody production.</text>
</comment>
<evidence type="ECO:0000313" key="7">
    <source>
        <dbReference type="EMBL" id="GFY60168.1"/>
    </source>
</evidence>
<comment type="subunit">
    <text evidence="5">Interacts with HSPA5/BiP; interaction is direct. Interacts with ERN1/IRE1 (via the luminal region). Interacts with DERL1.</text>
</comment>
<accession>A0A8X7CAZ5</accession>